<protein>
    <submittedName>
        <fullName evidence="3">Efflux transporter outer membrane subunit</fullName>
    </submittedName>
</protein>
<keyword evidence="2" id="KW-1134">Transmembrane beta strand</keyword>
<evidence type="ECO:0000256" key="1">
    <source>
        <dbReference type="ARBA" id="ARBA00007613"/>
    </source>
</evidence>
<sequence length="533" mass="56052">MACSQRKGRFLATNGIGNERVKACASRAGLRERARIGGHVRLTKGAGRFCRIGTLAFTALAGCAILGGCATLGGARNLEVEEAGVAVPPDWAFSEAAAVPVDLSEYWTALGDPLLDSFVRQAIVENRDIALGIARLDQARAGLRLARAGYLPSVSGRAGVSRDVGDFAREEFDLSVGADVAWEADLFGRISRQVDASRADLAGAGYSLADVQRLIVGQVAIQTVQARAFAEQLAIARSTLVFQDDNLQLARWRNQAGLVSSLDVEQARAQRAQTAATIPLLESNLVASANAIATLIGEAPGRTFEALTESEPQPVPIPPAASGFAAPAEVLRQRPDLRAAEADLIAAAARISVARTDLLPAARISGTIATGATSLGGLFDIITGNLFAGLTQLIFDGGRTGARIDSAEAAARASLASYERTVLSALEEVETAAVDQRTADERVAITEEALDAANNSAFLARNQYEAGLTDFQRLLVVENQLLSARNQLVSAQADRATAFIRLTQALGGGWRASDYDFPLPATYAAPGQARTAE</sequence>
<keyword evidence="2" id="KW-0472">Membrane</keyword>
<dbReference type="AlphaFoldDB" id="A0A844Y6A7"/>
<dbReference type="Gene3D" id="2.20.200.10">
    <property type="entry name" value="Outer membrane efflux proteins (OEP)"/>
    <property type="match status" value="1"/>
</dbReference>
<keyword evidence="2" id="KW-0449">Lipoprotein</keyword>
<dbReference type="SUPFAM" id="SSF56954">
    <property type="entry name" value="Outer membrane efflux proteins (OEP)"/>
    <property type="match status" value="1"/>
</dbReference>
<dbReference type="NCBIfam" id="TIGR01845">
    <property type="entry name" value="outer_NodT"/>
    <property type="match status" value="1"/>
</dbReference>
<dbReference type="InterPro" id="IPR010131">
    <property type="entry name" value="MdtP/NodT-like"/>
</dbReference>
<dbReference type="Proteomes" id="UP000430272">
    <property type="component" value="Unassembled WGS sequence"/>
</dbReference>
<dbReference type="Gene3D" id="1.20.1600.10">
    <property type="entry name" value="Outer membrane efflux proteins (OEP)"/>
    <property type="match status" value="1"/>
</dbReference>
<evidence type="ECO:0000313" key="3">
    <source>
        <dbReference type="EMBL" id="MXO54130.1"/>
    </source>
</evidence>
<dbReference type="InterPro" id="IPR003423">
    <property type="entry name" value="OMP_efflux"/>
</dbReference>
<comment type="similarity">
    <text evidence="1 2">Belongs to the outer membrane factor (OMF) (TC 1.B.17) family.</text>
</comment>
<keyword evidence="2" id="KW-0564">Palmitate</keyword>
<evidence type="ECO:0000256" key="2">
    <source>
        <dbReference type="RuleBase" id="RU362097"/>
    </source>
</evidence>
<dbReference type="GO" id="GO:0005886">
    <property type="term" value="C:plasma membrane"/>
    <property type="evidence" value="ECO:0007669"/>
    <property type="project" value="UniProtKB-SubCell"/>
</dbReference>
<gene>
    <name evidence="3" type="ORF">GRI47_08930</name>
</gene>
<dbReference type="OrthoDB" id="9783100at2"/>
<reference evidence="3 4" key="1">
    <citation type="submission" date="2019-12" db="EMBL/GenBank/DDBJ databases">
        <title>Genomic-based taxomic classification of the family Erythrobacteraceae.</title>
        <authorList>
            <person name="Xu L."/>
        </authorList>
    </citation>
    <scope>NUCLEOTIDE SEQUENCE [LARGE SCALE GENOMIC DNA]</scope>
    <source>
        <strain evidence="3 4">JCM 17468</strain>
    </source>
</reference>
<keyword evidence="4" id="KW-1185">Reference proteome</keyword>
<proteinExistence type="inferred from homology"/>
<comment type="subcellular location">
    <subcellularLocation>
        <location evidence="2">Cell membrane</location>
        <topology evidence="2">Lipid-anchor</topology>
    </subcellularLocation>
</comment>
<keyword evidence="2" id="KW-0812">Transmembrane</keyword>
<organism evidence="3 4">
    <name type="scientific">Qipengyuania pelagi</name>
    <dbReference type="NCBI Taxonomy" id="994320"/>
    <lineage>
        <taxon>Bacteria</taxon>
        <taxon>Pseudomonadati</taxon>
        <taxon>Pseudomonadota</taxon>
        <taxon>Alphaproteobacteria</taxon>
        <taxon>Sphingomonadales</taxon>
        <taxon>Erythrobacteraceae</taxon>
        <taxon>Qipengyuania</taxon>
    </lineage>
</organism>
<dbReference type="Pfam" id="PF02321">
    <property type="entry name" value="OEP"/>
    <property type="match status" value="2"/>
</dbReference>
<accession>A0A844Y6A7</accession>
<comment type="caution">
    <text evidence="3">The sequence shown here is derived from an EMBL/GenBank/DDBJ whole genome shotgun (WGS) entry which is preliminary data.</text>
</comment>
<evidence type="ECO:0000313" key="4">
    <source>
        <dbReference type="Proteomes" id="UP000430272"/>
    </source>
</evidence>
<dbReference type="PANTHER" id="PTHR30203">
    <property type="entry name" value="OUTER MEMBRANE CATION EFFLUX PROTEIN"/>
    <property type="match status" value="1"/>
</dbReference>
<dbReference type="EMBL" id="WTYD01000001">
    <property type="protein sequence ID" value="MXO54130.1"/>
    <property type="molecule type" value="Genomic_DNA"/>
</dbReference>
<dbReference type="PANTHER" id="PTHR30203:SF32">
    <property type="entry name" value="CATION EFFLUX SYSTEM PROTEIN CUSC"/>
    <property type="match status" value="1"/>
</dbReference>
<name>A0A844Y6A7_9SPHN</name>
<dbReference type="GO" id="GO:0015562">
    <property type="term" value="F:efflux transmembrane transporter activity"/>
    <property type="evidence" value="ECO:0007669"/>
    <property type="project" value="InterPro"/>
</dbReference>